<dbReference type="EMBL" id="CP034234">
    <property type="protein sequence ID" value="AZK44647.1"/>
    <property type="molecule type" value="Genomic_DNA"/>
</dbReference>
<keyword evidence="1" id="KW-1133">Transmembrane helix</keyword>
<keyword evidence="3" id="KW-1185">Reference proteome</keyword>
<dbReference type="Proteomes" id="UP000278804">
    <property type="component" value="Chromosome"/>
</dbReference>
<evidence type="ECO:0000313" key="2">
    <source>
        <dbReference type="EMBL" id="AZK44647.1"/>
    </source>
</evidence>
<keyword evidence="1" id="KW-0812">Transmembrane</keyword>
<keyword evidence="1" id="KW-0472">Membrane</keyword>
<dbReference type="AlphaFoldDB" id="A0A3Q8S8B3"/>
<gene>
    <name evidence="2" type="ORF">EEI45_07875</name>
</gene>
<reference evidence="2 3" key="1">
    <citation type="journal article" date="2020" name="Int. J. Syst. Evol. Microbiol.">
        <title>Description of Erysipelothrix piscisicarius sp. nov., an emergent fish pathogen, and assessment of virulence using a tiger barb (Puntigrus tetrazona) infection model.</title>
        <authorList>
            <person name="Pomaranski E.K."/>
            <person name="Griffin M.J."/>
            <person name="Camus A.C."/>
            <person name="Armwood A.R."/>
            <person name="Shelley J."/>
            <person name="Waldbieser G.C."/>
            <person name="LaFrentz B.R."/>
            <person name="Garcia J.C."/>
            <person name="Yanong R."/>
            <person name="Soto E."/>
        </authorList>
    </citation>
    <scope>NUCLEOTIDE SEQUENCE [LARGE SCALE GENOMIC DNA]</scope>
    <source>
        <strain evidence="2 3">15TAL0474</strain>
    </source>
</reference>
<feature type="transmembrane region" description="Helical" evidence="1">
    <location>
        <begin position="12"/>
        <end position="30"/>
    </location>
</feature>
<protein>
    <submittedName>
        <fullName evidence="2">Uncharacterized protein</fullName>
    </submittedName>
</protein>
<proteinExistence type="predicted"/>
<accession>A0A3Q8S8B3</accession>
<name>A0A3Q8S8B3_9FIRM</name>
<dbReference type="KEGG" id="eri:EEI45_07875"/>
<evidence type="ECO:0000256" key="1">
    <source>
        <dbReference type="SAM" id="Phobius"/>
    </source>
</evidence>
<evidence type="ECO:0000313" key="3">
    <source>
        <dbReference type="Proteomes" id="UP000278804"/>
    </source>
</evidence>
<sequence>MKHFKAEMPFLTYSSLITGLPIYPGCIYIRKKKFMIRDVKDRIKIKQNKVKIVLTVDKEGGII</sequence>
<organism evidence="2 3">
    <name type="scientific">Erysipelothrix piscisicarius</name>
    <dbReference type="NCBI Taxonomy" id="2485784"/>
    <lineage>
        <taxon>Bacteria</taxon>
        <taxon>Bacillati</taxon>
        <taxon>Bacillota</taxon>
        <taxon>Erysipelotrichia</taxon>
        <taxon>Erysipelotrichales</taxon>
        <taxon>Erysipelotrichaceae</taxon>
        <taxon>Erysipelothrix</taxon>
    </lineage>
</organism>